<evidence type="ECO:0000313" key="2">
    <source>
        <dbReference type="EMBL" id="NML27451.1"/>
    </source>
</evidence>
<reference evidence="2 3" key="1">
    <citation type="submission" date="2020-04" db="EMBL/GenBank/DDBJ databases">
        <title>Zoogloea sp. G-4-1-14 isolated from soil.</title>
        <authorList>
            <person name="Dahal R.H."/>
        </authorList>
    </citation>
    <scope>NUCLEOTIDE SEQUENCE [LARGE SCALE GENOMIC DNA]</scope>
    <source>
        <strain evidence="2 3">G-4-1-14</strain>
    </source>
</reference>
<protein>
    <submittedName>
        <fullName evidence="2">GNAT family N-acetyltransferase</fullName>
    </submittedName>
</protein>
<dbReference type="Proteomes" id="UP000580043">
    <property type="component" value="Unassembled WGS sequence"/>
</dbReference>
<dbReference type="PANTHER" id="PTHR43441">
    <property type="entry name" value="RIBOSOMAL-PROTEIN-SERINE ACETYLTRANSFERASE"/>
    <property type="match status" value="1"/>
</dbReference>
<dbReference type="Pfam" id="PF13302">
    <property type="entry name" value="Acetyltransf_3"/>
    <property type="match status" value="1"/>
</dbReference>
<dbReference type="GO" id="GO:1990189">
    <property type="term" value="F:protein N-terminal-serine acetyltransferase activity"/>
    <property type="evidence" value="ECO:0007669"/>
    <property type="project" value="TreeGrafter"/>
</dbReference>
<keyword evidence="2" id="KW-0808">Transferase</keyword>
<dbReference type="InterPro" id="IPR051908">
    <property type="entry name" value="Ribosomal_N-acetyltransferase"/>
</dbReference>
<sequence length="186" mass="20210">MPNIPISLPATERIVIRSFTSVDAQAFSAAARESVETVSPWMPWCSASFSEDSALEWFAVCDREREAARAYDMGVFCRSSGEFLGGASINQLSPHHRYGNIGYWVRQSRQGQGIAKQVVATLCRFGFGQLALFRLEIVVALGNVASEAVAIATGATRECVARNRVFLHGRPADAHVFSLTPDDVAG</sequence>
<feature type="domain" description="N-acetyltransferase" evidence="1">
    <location>
        <begin position="14"/>
        <end position="173"/>
    </location>
</feature>
<dbReference type="PANTHER" id="PTHR43441:SF10">
    <property type="entry name" value="ACETYLTRANSFERASE"/>
    <property type="match status" value="1"/>
</dbReference>
<dbReference type="InterPro" id="IPR000182">
    <property type="entry name" value="GNAT_dom"/>
</dbReference>
<keyword evidence="3" id="KW-1185">Reference proteome</keyword>
<dbReference type="RefSeq" id="WP_169146988.1">
    <property type="nucleotide sequence ID" value="NZ_JABBGA010000015.1"/>
</dbReference>
<accession>A0A848GDA0</accession>
<proteinExistence type="predicted"/>
<dbReference type="Gene3D" id="3.40.630.30">
    <property type="match status" value="1"/>
</dbReference>
<dbReference type="InterPro" id="IPR016181">
    <property type="entry name" value="Acyl_CoA_acyltransferase"/>
</dbReference>
<dbReference type="SUPFAM" id="SSF55729">
    <property type="entry name" value="Acyl-CoA N-acyltransferases (Nat)"/>
    <property type="match status" value="1"/>
</dbReference>
<evidence type="ECO:0000259" key="1">
    <source>
        <dbReference type="PROSITE" id="PS51186"/>
    </source>
</evidence>
<dbReference type="GO" id="GO:0008999">
    <property type="term" value="F:protein-N-terminal-alanine acetyltransferase activity"/>
    <property type="evidence" value="ECO:0007669"/>
    <property type="project" value="TreeGrafter"/>
</dbReference>
<dbReference type="PROSITE" id="PS51186">
    <property type="entry name" value="GNAT"/>
    <property type="match status" value="1"/>
</dbReference>
<dbReference type="AlphaFoldDB" id="A0A848GDA0"/>
<evidence type="ECO:0000313" key="3">
    <source>
        <dbReference type="Proteomes" id="UP000580043"/>
    </source>
</evidence>
<organism evidence="2 3">
    <name type="scientific">Zoogloea dura</name>
    <dbReference type="NCBI Taxonomy" id="2728840"/>
    <lineage>
        <taxon>Bacteria</taxon>
        <taxon>Pseudomonadati</taxon>
        <taxon>Pseudomonadota</taxon>
        <taxon>Betaproteobacteria</taxon>
        <taxon>Rhodocyclales</taxon>
        <taxon>Zoogloeaceae</taxon>
        <taxon>Zoogloea</taxon>
    </lineage>
</organism>
<dbReference type="GO" id="GO:0005737">
    <property type="term" value="C:cytoplasm"/>
    <property type="evidence" value="ECO:0007669"/>
    <property type="project" value="TreeGrafter"/>
</dbReference>
<dbReference type="EMBL" id="JABBGA010000015">
    <property type="protein sequence ID" value="NML27451.1"/>
    <property type="molecule type" value="Genomic_DNA"/>
</dbReference>
<name>A0A848GDA0_9RHOO</name>
<comment type="caution">
    <text evidence="2">The sequence shown here is derived from an EMBL/GenBank/DDBJ whole genome shotgun (WGS) entry which is preliminary data.</text>
</comment>
<gene>
    <name evidence="2" type="ORF">HHL15_16975</name>
</gene>